<evidence type="ECO:0000256" key="1">
    <source>
        <dbReference type="SAM" id="MobiDB-lite"/>
    </source>
</evidence>
<reference evidence="2" key="1">
    <citation type="submission" date="2023-08" db="EMBL/GenBank/DDBJ databases">
        <title>Reference Genome Resource for the Citrus Pathogen Phytophthora citrophthora.</title>
        <authorList>
            <person name="Moller H."/>
            <person name="Coetzee B."/>
            <person name="Rose L.J."/>
            <person name="Van Niekerk J.M."/>
        </authorList>
    </citation>
    <scope>NUCLEOTIDE SEQUENCE</scope>
    <source>
        <strain evidence="2">STE-U-9442</strain>
    </source>
</reference>
<evidence type="ECO:0000313" key="3">
    <source>
        <dbReference type="Proteomes" id="UP001259832"/>
    </source>
</evidence>
<dbReference type="AlphaFoldDB" id="A0AAD9GXH3"/>
<name>A0AAD9GXH3_9STRA</name>
<organism evidence="2 3">
    <name type="scientific">Phytophthora citrophthora</name>
    <dbReference type="NCBI Taxonomy" id="4793"/>
    <lineage>
        <taxon>Eukaryota</taxon>
        <taxon>Sar</taxon>
        <taxon>Stramenopiles</taxon>
        <taxon>Oomycota</taxon>
        <taxon>Peronosporomycetes</taxon>
        <taxon>Peronosporales</taxon>
        <taxon>Peronosporaceae</taxon>
        <taxon>Phytophthora</taxon>
    </lineage>
</organism>
<feature type="region of interest" description="Disordered" evidence="1">
    <location>
        <begin position="1"/>
        <end position="23"/>
    </location>
</feature>
<keyword evidence="3" id="KW-1185">Reference proteome</keyword>
<evidence type="ECO:0000313" key="2">
    <source>
        <dbReference type="EMBL" id="KAK1945973.1"/>
    </source>
</evidence>
<sequence>MSDEEGEKELRHQDPDLQEDFGQTEWLFSDKGALDDIPVPAGDACVKISNILSNTSEHSGDFSFGGQAEQMPPVPGLFVDEVGPIPIPLWDERARSLIDKAEKSPFGHNMDTKLDENVRKSWQISADHVQFKNPQ</sequence>
<proteinExistence type="predicted"/>
<comment type="caution">
    <text evidence="2">The sequence shown here is derived from an EMBL/GenBank/DDBJ whole genome shotgun (WGS) entry which is preliminary data.</text>
</comment>
<accession>A0AAD9GXH3</accession>
<dbReference type="EMBL" id="JASMQC010000004">
    <property type="protein sequence ID" value="KAK1945973.1"/>
    <property type="molecule type" value="Genomic_DNA"/>
</dbReference>
<dbReference type="Proteomes" id="UP001259832">
    <property type="component" value="Unassembled WGS sequence"/>
</dbReference>
<gene>
    <name evidence="2" type="ORF">P3T76_003021</name>
</gene>
<protein>
    <submittedName>
        <fullName evidence="2">Uncharacterized protein</fullName>
    </submittedName>
</protein>